<feature type="region of interest" description="Disordered" evidence="1">
    <location>
        <begin position="1"/>
        <end position="55"/>
    </location>
</feature>
<evidence type="ECO:0000313" key="2">
    <source>
        <dbReference type="EMBL" id="EFX04151.1"/>
    </source>
</evidence>
<dbReference type="GeneID" id="25973917"/>
<dbReference type="InParanoid" id="F0XD05"/>
<evidence type="ECO:0000256" key="1">
    <source>
        <dbReference type="SAM" id="MobiDB-lite"/>
    </source>
</evidence>
<sequence length="173" mass="18930">MPRCFESKDRSGKPEAGETTATQTSAKQQVRSTRQQNAVQAENRPRRGRRIGSHTAVGRVVTGDLMERASDALQLVVVRLCFVGGSITNQTAFRTSAAKPVPSSLERRSCLRPPFSGRRHHGGVQVRCTGHILERESSEHIRKLKAACFACLYRRDDESTSTTSASPPAATNP</sequence>
<feature type="compositionally biased region" description="Basic and acidic residues" evidence="1">
    <location>
        <begin position="1"/>
        <end position="16"/>
    </location>
</feature>
<evidence type="ECO:0000313" key="3">
    <source>
        <dbReference type="Proteomes" id="UP000007796"/>
    </source>
</evidence>
<keyword evidence="3" id="KW-1185">Reference proteome</keyword>
<protein>
    <submittedName>
        <fullName evidence="2">Uncharacterized protein</fullName>
    </submittedName>
</protein>
<feature type="compositionally biased region" description="Polar residues" evidence="1">
    <location>
        <begin position="19"/>
        <end position="40"/>
    </location>
</feature>
<proteinExistence type="predicted"/>
<dbReference type="HOGENOM" id="CLU_1547755_0_0_1"/>
<dbReference type="Proteomes" id="UP000007796">
    <property type="component" value="Unassembled WGS sequence"/>
</dbReference>
<name>F0XD05_GROCL</name>
<reference evidence="2 3" key="1">
    <citation type="journal article" date="2011" name="Proc. Natl. Acad. Sci. U.S.A.">
        <title>Genome and transcriptome analyses of the mountain pine beetle-fungal symbiont Grosmannia clavigera, a lodgepole pine pathogen.</title>
        <authorList>
            <person name="DiGuistini S."/>
            <person name="Wang Y."/>
            <person name="Liao N.Y."/>
            <person name="Taylor G."/>
            <person name="Tanguay P."/>
            <person name="Feau N."/>
            <person name="Henrissat B."/>
            <person name="Chan S.K."/>
            <person name="Hesse-Orce U."/>
            <person name="Alamouti S.M."/>
            <person name="Tsui C.K.M."/>
            <person name="Docking R.T."/>
            <person name="Levasseur A."/>
            <person name="Haridas S."/>
            <person name="Robertson G."/>
            <person name="Birol I."/>
            <person name="Holt R.A."/>
            <person name="Marra M.A."/>
            <person name="Hamelin R.C."/>
            <person name="Hirst M."/>
            <person name="Jones S.J.M."/>
            <person name="Bohlmann J."/>
            <person name="Breuil C."/>
        </authorList>
    </citation>
    <scope>NUCLEOTIDE SEQUENCE [LARGE SCALE GENOMIC DNA]</scope>
    <source>
        <strain evidence="3">kw1407 / UAMH 11150</strain>
    </source>
</reference>
<dbReference type="EMBL" id="GL629765">
    <property type="protein sequence ID" value="EFX04151.1"/>
    <property type="molecule type" value="Genomic_DNA"/>
</dbReference>
<dbReference type="AlphaFoldDB" id="F0XD05"/>
<gene>
    <name evidence="2" type="ORF">CMQ_1079</name>
</gene>
<dbReference type="RefSeq" id="XP_014173633.1">
    <property type="nucleotide sequence ID" value="XM_014318158.1"/>
</dbReference>
<organism evidence="3">
    <name type="scientific">Grosmannia clavigera (strain kw1407 / UAMH 11150)</name>
    <name type="common">Blue stain fungus</name>
    <name type="synonym">Graphiocladiella clavigera</name>
    <dbReference type="NCBI Taxonomy" id="655863"/>
    <lineage>
        <taxon>Eukaryota</taxon>
        <taxon>Fungi</taxon>
        <taxon>Dikarya</taxon>
        <taxon>Ascomycota</taxon>
        <taxon>Pezizomycotina</taxon>
        <taxon>Sordariomycetes</taxon>
        <taxon>Sordariomycetidae</taxon>
        <taxon>Ophiostomatales</taxon>
        <taxon>Ophiostomataceae</taxon>
        <taxon>Leptographium</taxon>
    </lineage>
</organism>
<accession>F0XD05</accession>